<dbReference type="AlphaFoldDB" id="A0A975PMR0"/>
<keyword evidence="2" id="KW-1185">Reference proteome</keyword>
<dbReference type="GO" id="GO:0005886">
    <property type="term" value="C:plasma membrane"/>
    <property type="evidence" value="ECO:0007669"/>
    <property type="project" value="TreeGrafter"/>
</dbReference>
<dbReference type="PANTHER" id="PTHR30050:SF5">
    <property type="entry name" value="DNAA REGULATORY INACTIVATOR HDA"/>
    <property type="match status" value="1"/>
</dbReference>
<dbReference type="Gene3D" id="3.40.50.300">
    <property type="entry name" value="P-loop containing nucleotide triphosphate hydrolases"/>
    <property type="match status" value="1"/>
</dbReference>
<dbReference type="SUPFAM" id="SSF52540">
    <property type="entry name" value="P-loop containing nucleoside triphosphate hydrolases"/>
    <property type="match status" value="1"/>
</dbReference>
<dbReference type="PANTHER" id="PTHR30050">
    <property type="entry name" value="CHROMOSOMAL REPLICATION INITIATOR PROTEIN DNAA"/>
    <property type="match status" value="1"/>
</dbReference>
<dbReference type="Proteomes" id="UP000683291">
    <property type="component" value="Chromosome 1"/>
</dbReference>
<dbReference type="InterPro" id="IPR027417">
    <property type="entry name" value="P-loop_NTPase"/>
</dbReference>
<dbReference type="GO" id="GO:0003688">
    <property type="term" value="F:DNA replication origin binding"/>
    <property type="evidence" value="ECO:0007669"/>
    <property type="project" value="TreeGrafter"/>
</dbReference>
<accession>A0A975PMR0</accession>
<sequence>MAQQLGLDLPARTARGRDDFLVAPCNALAVSLIDGWEGWHPRKLVLSGPPGAGKTHLAHVWAERAGAVILDAADLVDADIPTLAQGAVAVEDIPRIATQAEAQTALFHLHNLTLASGGTLLLTGTGPAAHWALPLPDLQSRIAGTLEAQIDAPDDALLAALLVKLFADRQLFPPADVVPFLLPRIERSFAAARDTVAAIDAYGLATKRPLTRALASAALDKGTAPAR</sequence>
<evidence type="ECO:0000313" key="2">
    <source>
        <dbReference type="Proteomes" id="UP000683291"/>
    </source>
</evidence>
<protein>
    <submittedName>
        <fullName evidence="1">Chromosomal replication initiator DnaA</fullName>
    </submittedName>
</protein>
<dbReference type="Gene3D" id="1.10.8.60">
    <property type="match status" value="1"/>
</dbReference>
<dbReference type="KEGG" id="sual:KDD17_03305"/>
<dbReference type="RefSeq" id="WP_212705267.1">
    <property type="nucleotide sequence ID" value="NZ_CP073581.1"/>
</dbReference>
<dbReference type="EMBL" id="CP073581">
    <property type="protein sequence ID" value="QUJ77072.1"/>
    <property type="molecule type" value="Genomic_DNA"/>
</dbReference>
<evidence type="ECO:0000313" key="1">
    <source>
        <dbReference type="EMBL" id="QUJ77072.1"/>
    </source>
</evidence>
<reference evidence="1" key="1">
    <citation type="submission" date="2021-04" db="EMBL/GenBank/DDBJ databases">
        <title>Complete genome sequence for Sulfitobacter sp. strain JK7-1.</title>
        <authorList>
            <person name="Park S.-J."/>
        </authorList>
    </citation>
    <scope>NUCLEOTIDE SEQUENCE</scope>
    <source>
        <strain evidence="1">JK7-1</strain>
    </source>
</reference>
<dbReference type="GO" id="GO:0006270">
    <property type="term" value="P:DNA replication initiation"/>
    <property type="evidence" value="ECO:0007669"/>
    <property type="project" value="TreeGrafter"/>
</dbReference>
<proteinExistence type="predicted"/>
<name>A0A975PMR0_9RHOB</name>
<gene>
    <name evidence="1" type="ORF">KDD17_03305</name>
</gene>
<organism evidence="1 2">
    <name type="scientific">Sulfitobacter albidus</name>
    <dbReference type="NCBI Taxonomy" id="2829501"/>
    <lineage>
        <taxon>Bacteria</taxon>
        <taxon>Pseudomonadati</taxon>
        <taxon>Pseudomonadota</taxon>
        <taxon>Alphaproteobacteria</taxon>
        <taxon>Rhodobacterales</taxon>
        <taxon>Roseobacteraceae</taxon>
        <taxon>Sulfitobacter</taxon>
    </lineage>
</organism>